<dbReference type="SUPFAM" id="SSF56672">
    <property type="entry name" value="DNA/RNA polymerases"/>
    <property type="match status" value="1"/>
</dbReference>
<dbReference type="InterPro" id="IPR043502">
    <property type="entry name" value="DNA/RNA_pol_sf"/>
</dbReference>
<gene>
    <name evidence="2" type="ORF">WA026_008774</name>
</gene>
<dbReference type="InterPro" id="IPR000477">
    <property type="entry name" value="RT_dom"/>
</dbReference>
<organism evidence="2 3">
    <name type="scientific">Henosepilachna vigintioctopunctata</name>
    <dbReference type="NCBI Taxonomy" id="420089"/>
    <lineage>
        <taxon>Eukaryota</taxon>
        <taxon>Metazoa</taxon>
        <taxon>Ecdysozoa</taxon>
        <taxon>Arthropoda</taxon>
        <taxon>Hexapoda</taxon>
        <taxon>Insecta</taxon>
        <taxon>Pterygota</taxon>
        <taxon>Neoptera</taxon>
        <taxon>Endopterygota</taxon>
        <taxon>Coleoptera</taxon>
        <taxon>Polyphaga</taxon>
        <taxon>Cucujiformia</taxon>
        <taxon>Coccinelloidea</taxon>
        <taxon>Coccinellidae</taxon>
        <taxon>Epilachninae</taxon>
        <taxon>Epilachnini</taxon>
        <taxon>Henosepilachna</taxon>
    </lineage>
</organism>
<keyword evidence="3" id="KW-1185">Reference proteome</keyword>
<dbReference type="PANTHER" id="PTHR47510">
    <property type="entry name" value="REVERSE TRANSCRIPTASE DOMAIN-CONTAINING PROTEIN"/>
    <property type="match status" value="1"/>
</dbReference>
<dbReference type="PANTHER" id="PTHR47510:SF3">
    <property type="entry name" value="ENDO_EXONUCLEASE_PHOSPHATASE DOMAIN-CONTAINING PROTEIN"/>
    <property type="match status" value="1"/>
</dbReference>
<dbReference type="Pfam" id="PF00078">
    <property type="entry name" value="RVT_1"/>
    <property type="match status" value="1"/>
</dbReference>
<dbReference type="Proteomes" id="UP001431783">
    <property type="component" value="Unassembled WGS sequence"/>
</dbReference>
<dbReference type="GO" id="GO:0071897">
    <property type="term" value="P:DNA biosynthetic process"/>
    <property type="evidence" value="ECO:0007669"/>
    <property type="project" value="UniProtKB-ARBA"/>
</dbReference>
<accession>A0AAW1VDB9</accession>
<name>A0AAW1VDB9_9CUCU</name>
<comment type="caution">
    <text evidence="2">The sequence shown here is derived from an EMBL/GenBank/DDBJ whole genome shotgun (WGS) entry which is preliminary data.</text>
</comment>
<evidence type="ECO:0000313" key="3">
    <source>
        <dbReference type="Proteomes" id="UP001431783"/>
    </source>
</evidence>
<dbReference type="EMBL" id="JARQZJ010000124">
    <property type="protein sequence ID" value="KAK9889964.1"/>
    <property type="molecule type" value="Genomic_DNA"/>
</dbReference>
<dbReference type="AlphaFoldDB" id="A0AAW1VDB9"/>
<feature type="domain" description="Reverse transcriptase" evidence="1">
    <location>
        <begin position="198"/>
        <end position="333"/>
    </location>
</feature>
<dbReference type="CDD" id="cd01650">
    <property type="entry name" value="RT_nLTR_like"/>
    <property type="match status" value="1"/>
</dbReference>
<protein>
    <recommendedName>
        <fullName evidence="1">Reverse transcriptase domain-containing protein</fullName>
    </recommendedName>
</protein>
<dbReference type="PROSITE" id="PS50878">
    <property type="entry name" value="RT_POL"/>
    <property type="match status" value="1"/>
</dbReference>
<reference evidence="2 3" key="1">
    <citation type="submission" date="2023-03" db="EMBL/GenBank/DDBJ databases">
        <title>Genome insight into feeding habits of ladybird beetles.</title>
        <authorList>
            <person name="Li H.-S."/>
            <person name="Huang Y.-H."/>
            <person name="Pang H."/>
        </authorList>
    </citation>
    <scope>NUCLEOTIDE SEQUENCE [LARGE SCALE GENOMIC DNA]</scope>
    <source>
        <strain evidence="2">SYSU_2023b</strain>
        <tissue evidence="2">Whole body</tissue>
    </source>
</reference>
<evidence type="ECO:0000313" key="2">
    <source>
        <dbReference type="EMBL" id="KAK9889964.1"/>
    </source>
</evidence>
<sequence>MKIFEESFPERKVKVIKRKKYKYTKSIKQLKNKVDAAGTIYRTKKDDNSKKLYEALKNKLRECIAESVKSGNNKKLKSAVNKLQGIWQLIKQETSKKSPKATGATITADEMNDYLTSIGNRIQDAAQRSPHESIDLLKHTNIHVTNSMYLYQVTEDEVIGISKKLKTKYSRDIHGMTVALLKQIVPHVSHVLCQILNDCIDQGIFPNVLKLAVVTPIHKKGDPDQCSNYRPISILPTVSKVFEMVLTHRLVKFLEIHNCFHESQHGFRRGRSTVTAMLAVLESIIEAYNNNEDLEQICVDLSKAFDSVNHEILLKNFTTMEFEGLHIIYLLPT</sequence>
<proteinExistence type="predicted"/>
<evidence type="ECO:0000259" key="1">
    <source>
        <dbReference type="PROSITE" id="PS50878"/>
    </source>
</evidence>